<dbReference type="Proteomes" id="UP000704712">
    <property type="component" value="Unassembled WGS sequence"/>
</dbReference>
<organism evidence="1 2">
    <name type="scientific">Phytophthora infestans</name>
    <name type="common">Potato late blight agent</name>
    <name type="synonym">Botrytis infestans</name>
    <dbReference type="NCBI Taxonomy" id="4787"/>
    <lineage>
        <taxon>Eukaryota</taxon>
        <taxon>Sar</taxon>
        <taxon>Stramenopiles</taxon>
        <taxon>Oomycota</taxon>
        <taxon>Peronosporomycetes</taxon>
        <taxon>Peronosporales</taxon>
        <taxon>Peronosporaceae</taxon>
        <taxon>Phytophthora</taxon>
    </lineage>
</organism>
<name>A0A8S9U0R5_PHYIN</name>
<dbReference type="AlphaFoldDB" id="A0A8S9U0R5"/>
<comment type="caution">
    <text evidence="1">The sequence shown here is derived from an EMBL/GenBank/DDBJ whole genome shotgun (WGS) entry which is preliminary data.</text>
</comment>
<reference evidence="1" key="1">
    <citation type="submission" date="2020-03" db="EMBL/GenBank/DDBJ databases">
        <title>Hybrid Assembly of Korean Phytophthora infestans isolates.</title>
        <authorList>
            <person name="Prokchorchik M."/>
            <person name="Lee Y."/>
            <person name="Seo J."/>
            <person name="Cho J.-H."/>
            <person name="Park Y.-E."/>
            <person name="Jang D.-C."/>
            <person name="Im J.-S."/>
            <person name="Choi J.-G."/>
            <person name="Park H.-J."/>
            <person name="Lee G.-B."/>
            <person name="Lee Y.-G."/>
            <person name="Hong S.-Y."/>
            <person name="Cho K."/>
            <person name="Sohn K.H."/>
        </authorList>
    </citation>
    <scope>NUCLEOTIDE SEQUENCE</scope>
    <source>
        <strain evidence="1">KR_2_A2</strain>
    </source>
</reference>
<proteinExistence type="predicted"/>
<evidence type="ECO:0000313" key="1">
    <source>
        <dbReference type="EMBL" id="KAF4133322.1"/>
    </source>
</evidence>
<accession>A0A8S9U0R5</accession>
<protein>
    <submittedName>
        <fullName evidence="1">Uncharacterized protein</fullName>
    </submittedName>
</protein>
<dbReference type="EMBL" id="JAACNO010002405">
    <property type="protein sequence ID" value="KAF4133322.1"/>
    <property type="molecule type" value="Genomic_DNA"/>
</dbReference>
<gene>
    <name evidence="1" type="ORF">GN958_ATG17443</name>
</gene>
<evidence type="ECO:0000313" key="2">
    <source>
        <dbReference type="Proteomes" id="UP000704712"/>
    </source>
</evidence>
<sequence length="91" mass="10548">MKPKSKNARETQVKEKQTAYEVRKKVRRDLVEEVKSLQKELGQLKFRLLVEQGEVLKATKRAETENDVLFDCIRKQHLVRAALQAALTENA</sequence>
<feature type="non-terminal residue" evidence="1">
    <location>
        <position position="91"/>
    </location>
</feature>